<dbReference type="PROSITE" id="PS50006">
    <property type="entry name" value="FHA_DOMAIN"/>
    <property type="match status" value="1"/>
</dbReference>
<evidence type="ECO:0000256" key="3">
    <source>
        <dbReference type="ARBA" id="ARBA00022485"/>
    </source>
</evidence>
<keyword evidence="4" id="KW-0479">Metal-binding</keyword>
<evidence type="ECO:0000256" key="4">
    <source>
        <dbReference type="ARBA" id="ARBA00022723"/>
    </source>
</evidence>
<keyword evidence="6" id="KW-0411">Iron-sulfur</keyword>
<organism evidence="9 10">
    <name type="scientific">Acetobacterium paludosum</name>
    <dbReference type="NCBI Taxonomy" id="52693"/>
    <lineage>
        <taxon>Bacteria</taxon>
        <taxon>Bacillati</taxon>
        <taxon>Bacillota</taxon>
        <taxon>Clostridia</taxon>
        <taxon>Eubacteriales</taxon>
        <taxon>Eubacteriaceae</taxon>
        <taxon>Acetobacterium</taxon>
    </lineage>
</organism>
<dbReference type="Pfam" id="PF04015">
    <property type="entry name" value="DUF362"/>
    <property type="match status" value="1"/>
</dbReference>
<reference evidence="9" key="2">
    <citation type="submission" date="2020-10" db="EMBL/GenBank/DDBJ databases">
        <title>Comparative genomics of the Acetobacterium genus.</title>
        <authorList>
            <person name="Marshall C."/>
            <person name="May H."/>
            <person name="Norman S."/>
        </authorList>
    </citation>
    <scope>NUCLEOTIDE SEQUENCE</scope>
    <source>
        <strain evidence="9">DER-2019</strain>
    </source>
</reference>
<comment type="caution">
    <text evidence="9">The sequence shown here is derived from an EMBL/GenBank/DDBJ whole genome shotgun (WGS) entry which is preliminary data.</text>
</comment>
<feature type="domain" description="4Fe-4S ferredoxin-type" evidence="8">
    <location>
        <begin position="220"/>
        <end position="249"/>
    </location>
</feature>
<accession>A0A923KWB6</accession>
<evidence type="ECO:0000256" key="1">
    <source>
        <dbReference type="ARBA" id="ARBA00003532"/>
    </source>
</evidence>
<dbReference type="OrthoDB" id="9781559at2"/>
<dbReference type="Gene3D" id="3.40.50.11440">
    <property type="match status" value="1"/>
</dbReference>
<evidence type="ECO:0000259" key="7">
    <source>
        <dbReference type="PROSITE" id="PS50006"/>
    </source>
</evidence>
<dbReference type="InterPro" id="IPR050157">
    <property type="entry name" value="PSI_iron-sulfur_center"/>
</dbReference>
<dbReference type="PANTHER" id="PTHR24960">
    <property type="entry name" value="PHOTOSYSTEM I IRON-SULFUR CENTER-RELATED"/>
    <property type="match status" value="1"/>
</dbReference>
<evidence type="ECO:0000256" key="2">
    <source>
        <dbReference type="ARBA" id="ARBA00013529"/>
    </source>
</evidence>
<evidence type="ECO:0000256" key="5">
    <source>
        <dbReference type="ARBA" id="ARBA00023004"/>
    </source>
</evidence>
<evidence type="ECO:0000259" key="8">
    <source>
        <dbReference type="PROSITE" id="PS51379"/>
    </source>
</evidence>
<dbReference type="AlphaFoldDB" id="A0A923KWB6"/>
<dbReference type="GO" id="GO:0051539">
    <property type="term" value="F:4 iron, 4 sulfur cluster binding"/>
    <property type="evidence" value="ECO:0007669"/>
    <property type="project" value="UniProtKB-KW"/>
</dbReference>
<dbReference type="PROSITE" id="PS00198">
    <property type="entry name" value="4FE4S_FER_1"/>
    <property type="match status" value="1"/>
</dbReference>
<comment type="function">
    <text evidence="1">Ferredoxins are iron-sulfur proteins that transfer electrons in a wide variety of metabolic reactions.</text>
</comment>
<dbReference type="RefSeq" id="WP_148567755.1">
    <property type="nucleotide sequence ID" value="NZ_RXYA01000012.1"/>
</dbReference>
<dbReference type="Gene3D" id="3.30.70.20">
    <property type="match status" value="1"/>
</dbReference>
<keyword evidence="3" id="KW-0004">4Fe-4S</keyword>
<name>A0A923KWB6_9FIRM</name>
<dbReference type="InterPro" id="IPR000253">
    <property type="entry name" value="FHA_dom"/>
</dbReference>
<evidence type="ECO:0000313" key="10">
    <source>
        <dbReference type="Proteomes" id="UP000616595"/>
    </source>
</evidence>
<dbReference type="PANTHER" id="PTHR24960:SF83">
    <property type="entry name" value="4FE-4S FERREDOXIN-TYPE DOMAIN-CONTAINING PROTEIN"/>
    <property type="match status" value="1"/>
</dbReference>
<evidence type="ECO:0000256" key="6">
    <source>
        <dbReference type="ARBA" id="ARBA00023014"/>
    </source>
</evidence>
<evidence type="ECO:0000313" key="9">
    <source>
        <dbReference type="EMBL" id="MBC3888290.1"/>
    </source>
</evidence>
<feature type="domain" description="4Fe-4S ferredoxin-type" evidence="8">
    <location>
        <begin position="189"/>
        <end position="218"/>
    </location>
</feature>
<gene>
    <name evidence="9" type="ORF">GH810_08200</name>
</gene>
<dbReference type="PROSITE" id="PS51379">
    <property type="entry name" value="4FE4S_FER_2"/>
    <property type="match status" value="2"/>
</dbReference>
<sequence>MNQKSKVYFTTFRTTGANNILQKLKNLVLEAGLATIDFENKFAAIKIHLGEPGNLAYLRPNYAKVIVDLIKEAGGNPFLTDCNTLYVGRRKNALEHLDAAYENGYNPFVTGCHVIIADGLKGTDDIEVPVEDGDYVENAKIGRAIMDADIIISMTHFKGHEDTGFGGTLKNIGMGSGSRRGKMEMHSSSKPYVKEKKCRSCEMCSKICAMKAISYGGDEGKASINPDLCVGCGRCVGICPFDAISPKFDESREILTKKIAEYTKAVVAGRPQFHISFVMDVSPNCDCHVENDLPIIQDVGIFASIDPVALDVACADACNKAPIISGSYLDEQIHQQHVSDSREEDCFALTHPGTDWKVCIDHAVKLGLGSKEYEIIEV</sequence>
<dbReference type="InterPro" id="IPR007160">
    <property type="entry name" value="DUF362"/>
</dbReference>
<dbReference type="GO" id="GO:0046872">
    <property type="term" value="F:metal ion binding"/>
    <property type="evidence" value="ECO:0007669"/>
    <property type="project" value="UniProtKB-KW"/>
</dbReference>
<keyword evidence="10" id="KW-1185">Reference proteome</keyword>
<dbReference type="Proteomes" id="UP000616595">
    <property type="component" value="Unassembled WGS sequence"/>
</dbReference>
<dbReference type="InterPro" id="IPR017896">
    <property type="entry name" value="4Fe4S_Fe-S-bd"/>
</dbReference>
<dbReference type="Pfam" id="PF12838">
    <property type="entry name" value="Fer4_7"/>
    <property type="match status" value="1"/>
</dbReference>
<protein>
    <recommendedName>
        <fullName evidence="2">Ferredoxin</fullName>
    </recommendedName>
</protein>
<proteinExistence type="predicted"/>
<reference evidence="9" key="1">
    <citation type="submission" date="2019-10" db="EMBL/GenBank/DDBJ databases">
        <authorList>
            <person name="Ross D.E."/>
            <person name="Gulliver D."/>
        </authorList>
    </citation>
    <scope>NUCLEOTIDE SEQUENCE</scope>
    <source>
        <strain evidence="9">DER-2019</strain>
    </source>
</reference>
<dbReference type="InterPro" id="IPR017900">
    <property type="entry name" value="4Fe4S_Fe_S_CS"/>
</dbReference>
<dbReference type="SUPFAM" id="SSF54862">
    <property type="entry name" value="4Fe-4S ferredoxins"/>
    <property type="match status" value="1"/>
</dbReference>
<feature type="domain" description="FHA" evidence="7">
    <location>
        <begin position="85"/>
        <end position="141"/>
    </location>
</feature>
<dbReference type="EMBL" id="WJBD01000008">
    <property type="protein sequence ID" value="MBC3888290.1"/>
    <property type="molecule type" value="Genomic_DNA"/>
</dbReference>
<keyword evidence="5" id="KW-0408">Iron</keyword>